<dbReference type="AlphaFoldDB" id="A0A4Z2H4I2"/>
<comment type="caution">
    <text evidence="2">The sequence shown here is derived from an EMBL/GenBank/DDBJ whole genome shotgun (WGS) entry which is preliminary data.</text>
</comment>
<feature type="compositionally biased region" description="Basic residues" evidence="1">
    <location>
        <begin position="77"/>
        <end position="97"/>
    </location>
</feature>
<dbReference type="Proteomes" id="UP000314294">
    <property type="component" value="Unassembled WGS sequence"/>
</dbReference>
<feature type="region of interest" description="Disordered" evidence="1">
    <location>
        <begin position="72"/>
        <end position="106"/>
    </location>
</feature>
<sequence>MKRGDKEERPERRSGVEECAWGPLTLASPGTGAFVGIDQVNAGAPVLARLGETLIDLVGAVGPHVSWHALREEEIKKKKKKKKPRRRRRKKRGRQREKRGDSLINVYPPKKSVQVAPFWQGLGVHSSTCSSQ</sequence>
<evidence type="ECO:0000313" key="3">
    <source>
        <dbReference type="Proteomes" id="UP000314294"/>
    </source>
</evidence>
<organism evidence="2 3">
    <name type="scientific">Liparis tanakae</name>
    <name type="common">Tanaka's snailfish</name>
    <dbReference type="NCBI Taxonomy" id="230148"/>
    <lineage>
        <taxon>Eukaryota</taxon>
        <taxon>Metazoa</taxon>
        <taxon>Chordata</taxon>
        <taxon>Craniata</taxon>
        <taxon>Vertebrata</taxon>
        <taxon>Euteleostomi</taxon>
        <taxon>Actinopterygii</taxon>
        <taxon>Neopterygii</taxon>
        <taxon>Teleostei</taxon>
        <taxon>Neoteleostei</taxon>
        <taxon>Acanthomorphata</taxon>
        <taxon>Eupercaria</taxon>
        <taxon>Perciformes</taxon>
        <taxon>Cottioidei</taxon>
        <taxon>Cottales</taxon>
        <taxon>Liparidae</taxon>
        <taxon>Liparis</taxon>
    </lineage>
</organism>
<proteinExistence type="predicted"/>
<evidence type="ECO:0000313" key="2">
    <source>
        <dbReference type="EMBL" id="TNN60195.1"/>
    </source>
</evidence>
<reference evidence="2 3" key="1">
    <citation type="submission" date="2019-03" db="EMBL/GenBank/DDBJ databases">
        <title>First draft genome of Liparis tanakae, snailfish: a comprehensive survey of snailfish specific genes.</title>
        <authorList>
            <person name="Kim W."/>
            <person name="Song I."/>
            <person name="Jeong J.-H."/>
            <person name="Kim D."/>
            <person name="Kim S."/>
            <person name="Ryu S."/>
            <person name="Song J.Y."/>
            <person name="Lee S.K."/>
        </authorList>
    </citation>
    <scope>NUCLEOTIDE SEQUENCE [LARGE SCALE GENOMIC DNA]</scope>
    <source>
        <tissue evidence="2">Muscle</tissue>
    </source>
</reference>
<protein>
    <submittedName>
        <fullName evidence="2">Uncharacterized protein</fullName>
    </submittedName>
</protein>
<accession>A0A4Z2H4I2</accession>
<dbReference type="EMBL" id="SRLO01000339">
    <property type="protein sequence ID" value="TNN60195.1"/>
    <property type="molecule type" value="Genomic_DNA"/>
</dbReference>
<keyword evidence="3" id="KW-1185">Reference proteome</keyword>
<gene>
    <name evidence="2" type="ORF">EYF80_029628</name>
</gene>
<name>A0A4Z2H4I2_9TELE</name>
<evidence type="ECO:0000256" key="1">
    <source>
        <dbReference type="SAM" id="MobiDB-lite"/>
    </source>
</evidence>